<dbReference type="Proteomes" id="UP000827872">
    <property type="component" value="Linkage Group LG05"/>
</dbReference>
<gene>
    <name evidence="1" type="ORF">K3G42_003689</name>
</gene>
<name>A0ACB8F1T1_9SAUR</name>
<comment type="caution">
    <text evidence="1">The sequence shown here is derived from an EMBL/GenBank/DDBJ whole genome shotgun (WGS) entry which is preliminary data.</text>
</comment>
<evidence type="ECO:0000313" key="1">
    <source>
        <dbReference type="EMBL" id="KAH7998995.1"/>
    </source>
</evidence>
<accession>A0ACB8F1T1</accession>
<dbReference type="EMBL" id="CM037618">
    <property type="protein sequence ID" value="KAH7998995.1"/>
    <property type="molecule type" value="Genomic_DNA"/>
</dbReference>
<reference evidence="1" key="1">
    <citation type="submission" date="2021-08" db="EMBL/GenBank/DDBJ databases">
        <title>The first chromosome-level gecko genome reveals the dynamic sex chromosomes of Neotropical dwarf geckos (Sphaerodactylidae: Sphaerodactylus).</title>
        <authorList>
            <person name="Pinto B.J."/>
            <person name="Keating S.E."/>
            <person name="Gamble T."/>
        </authorList>
    </citation>
    <scope>NUCLEOTIDE SEQUENCE</scope>
    <source>
        <strain evidence="1">TG3544</strain>
    </source>
</reference>
<organism evidence="1 2">
    <name type="scientific">Sphaerodactylus townsendi</name>
    <dbReference type="NCBI Taxonomy" id="933632"/>
    <lineage>
        <taxon>Eukaryota</taxon>
        <taxon>Metazoa</taxon>
        <taxon>Chordata</taxon>
        <taxon>Craniata</taxon>
        <taxon>Vertebrata</taxon>
        <taxon>Euteleostomi</taxon>
        <taxon>Lepidosauria</taxon>
        <taxon>Squamata</taxon>
        <taxon>Bifurcata</taxon>
        <taxon>Gekkota</taxon>
        <taxon>Sphaerodactylidae</taxon>
        <taxon>Sphaerodactylus</taxon>
    </lineage>
</organism>
<keyword evidence="2" id="KW-1185">Reference proteome</keyword>
<proteinExistence type="predicted"/>
<evidence type="ECO:0000313" key="2">
    <source>
        <dbReference type="Proteomes" id="UP000827872"/>
    </source>
</evidence>
<sequence length="148" mass="17080">MWESWTRFGFRLPPNRNAHTLAAPFTQSDNMRKTRCCVSHQIGPLSVFCTHTHRHTLHTKGTFASPITQQEAGREQPPQKDSWGYNWHKLLSCWKRSGFKAACKNTKCFSLSYTCAPLNGEFANFQEKQTLDQHERDRNPQMAIAVRA</sequence>
<protein>
    <submittedName>
        <fullName evidence="1">Uncharacterized protein</fullName>
    </submittedName>
</protein>